<evidence type="ECO:0000256" key="4">
    <source>
        <dbReference type="ARBA" id="ARBA00022741"/>
    </source>
</evidence>
<keyword evidence="4 9" id="KW-0547">Nucleotide-binding</keyword>
<evidence type="ECO:0000256" key="6">
    <source>
        <dbReference type="ARBA" id="ARBA00022962"/>
    </source>
</evidence>
<dbReference type="GO" id="GO:0005829">
    <property type="term" value="C:cytosol"/>
    <property type="evidence" value="ECO:0007669"/>
    <property type="project" value="TreeGrafter"/>
</dbReference>
<evidence type="ECO:0000256" key="2">
    <source>
        <dbReference type="ARBA" id="ARBA00005752"/>
    </source>
</evidence>
<dbReference type="InterPro" id="IPR051786">
    <property type="entry name" value="ASN_synthetase/amidase"/>
</dbReference>
<comment type="caution">
    <text evidence="12">The sequence shown here is derived from an EMBL/GenBank/DDBJ whole genome shotgun (WGS) entry which is preliminary data.</text>
</comment>
<dbReference type="CDD" id="cd00712">
    <property type="entry name" value="AsnB"/>
    <property type="match status" value="1"/>
</dbReference>
<dbReference type="PANTHER" id="PTHR43284:SF1">
    <property type="entry name" value="ASPARAGINE SYNTHETASE"/>
    <property type="match status" value="1"/>
</dbReference>
<dbReference type="Gene3D" id="3.60.20.10">
    <property type="entry name" value="Glutamine Phosphoribosylpyrophosphate, subunit 1, domain 1"/>
    <property type="match status" value="1"/>
</dbReference>
<evidence type="ECO:0000256" key="10">
    <source>
        <dbReference type="PIRSR" id="PIRSR001589-3"/>
    </source>
</evidence>
<dbReference type="PROSITE" id="PS51278">
    <property type="entry name" value="GATASE_TYPE_2"/>
    <property type="match status" value="1"/>
</dbReference>
<feature type="site" description="Important for beta-aspartyl-AMP intermediate formation" evidence="10">
    <location>
        <position position="364"/>
    </location>
</feature>
<evidence type="ECO:0000256" key="3">
    <source>
        <dbReference type="ARBA" id="ARBA00012737"/>
    </source>
</evidence>
<dbReference type="PANTHER" id="PTHR43284">
    <property type="entry name" value="ASPARAGINE SYNTHETASE (GLUTAMINE-HYDROLYZING)"/>
    <property type="match status" value="1"/>
</dbReference>
<keyword evidence="6 8" id="KW-0315">Glutamine amidotransferase</keyword>
<dbReference type="InterPro" id="IPR017932">
    <property type="entry name" value="GATase_2_dom"/>
</dbReference>
<dbReference type="GO" id="GO:0005524">
    <property type="term" value="F:ATP binding"/>
    <property type="evidence" value="ECO:0007669"/>
    <property type="project" value="UniProtKB-KW"/>
</dbReference>
<dbReference type="SUPFAM" id="SSF52402">
    <property type="entry name" value="Adenine nucleotide alpha hydrolases-like"/>
    <property type="match status" value="1"/>
</dbReference>
<comment type="catalytic activity">
    <reaction evidence="7">
        <text>L-aspartate + L-glutamine + ATP + H2O = L-asparagine + L-glutamate + AMP + diphosphate + H(+)</text>
        <dbReference type="Rhea" id="RHEA:12228"/>
        <dbReference type="ChEBI" id="CHEBI:15377"/>
        <dbReference type="ChEBI" id="CHEBI:15378"/>
        <dbReference type="ChEBI" id="CHEBI:29985"/>
        <dbReference type="ChEBI" id="CHEBI:29991"/>
        <dbReference type="ChEBI" id="CHEBI:30616"/>
        <dbReference type="ChEBI" id="CHEBI:33019"/>
        <dbReference type="ChEBI" id="CHEBI:58048"/>
        <dbReference type="ChEBI" id="CHEBI:58359"/>
        <dbReference type="ChEBI" id="CHEBI:456215"/>
        <dbReference type="EC" id="6.3.5.4"/>
    </reaction>
</comment>
<keyword evidence="5 9" id="KW-0067">ATP-binding</keyword>
<keyword evidence="13" id="KW-1185">Reference proteome</keyword>
<dbReference type="EC" id="6.3.5.4" evidence="3"/>
<evidence type="ECO:0000256" key="8">
    <source>
        <dbReference type="PIRSR" id="PIRSR001589-1"/>
    </source>
</evidence>
<dbReference type="Pfam" id="PF00733">
    <property type="entry name" value="Asn_synthase"/>
    <property type="match status" value="1"/>
</dbReference>
<dbReference type="Proteomes" id="UP000283458">
    <property type="component" value="Unassembled WGS sequence"/>
</dbReference>
<dbReference type="GO" id="GO:0016740">
    <property type="term" value="F:transferase activity"/>
    <property type="evidence" value="ECO:0007669"/>
    <property type="project" value="UniProtKB-KW"/>
</dbReference>
<dbReference type="GO" id="GO:0006529">
    <property type="term" value="P:asparagine biosynthetic process"/>
    <property type="evidence" value="ECO:0007669"/>
    <property type="project" value="UniProtKB-KW"/>
</dbReference>
<feature type="domain" description="Glutamine amidotransferase type-2" evidence="11">
    <location>
        <begin position="2"/>
        <end position="213"/>
    </location>
</feature>
<keyword evidence="8" id="KW-0028">Amino-acid biosynthesis</keyword>
<feature type="binding site" evidence="9">
    <location>
        <position position="290"/>
    </location>
    <ligand>
        <name>ATP</name>
        <dbReference type="ChEBI" id="CHEBI:30616"/>
    </ligand>
</feature>
<comment type="pathway">
    <text evidence="1">Amino-acid biosynthesis; L-asparagine biosynthesis; L-asparagine from L-aspartate (L-Gln route): step 1/1.</text>
</comment>
<keyword evidence="12" id="KW-0808">Transferase</keyword>
<dbReference type="NCBIfam" id="TIGR03108">
    <property type="entry name" value="eps_aminotran_1"/>
    <property type="match status" value="1"/>
</dbReference>
<evidence type="ECO:0000313" key="13">
    <source>
        <dbReference type="Proteomes" id="UP000283458"/>
    </source>
</evidence>
<dbReference type="InterPro" id="IPR006426">
    <property type="entry name" value="Asn_synth_AEB"/>
</dbReference>
<evidence type="ECO:0000256" key="9">
    <source>
        <dbReference type="PIRSR" id="PIRSR001589-2"/>
    </source>
</evidence>
<evidence type="ECO:0000256" key="7">
    <source>
        <dbReference type="ARBA" id="ARBA00048741"/>
    </source>
</evidence>
<dbReference type="InterPro" id="IPR033738">
    <property type="entry name" value="AsnB_N"/>
</dbReference>
<keyword evidence="8" id="KW-0061">Asparagine biosynthesis</keyword>
<evidence type="ECO:0000259" key="11">
    <source>
        <dbReference type="PROSITE" id="PS51278"/>
    </source>
</evidence>
<evidence type="ECO:0000256" key="1">
    <source>
        <dbReference type="ARBA" id="ARBA00005187"/>
    </source>
</evidence>
<dbReference type="SUPFAM" id="SSF56235">
    <property type="entry name" value="N-terminal nucleophile aminohydrolases (Ntn hydrolases)"/>
    <property type="match status" value="1"/>
</dbReference>
<dbReference type="AlphaFoldDB" id="A0A418W2R0"/>
<dbReference type="CDD" id="cd01991">
    <property type="entry name" value="Asn_synthase_B_C"/>
    <property type="match status" value="1"/>
</dbReference>
<dbReference type="Gene3D" id="3.40.50.620">
    <property type="entry name" value="HUPs"/>
    <property type="match status" value="1"/>
</dbReference>
<dbReference type="PIRSF" id="PIRSF001589">
    <property type="entry name" value="Asn_synthetase_glu-h"/>
    <property type="match status" value="1"/>
</dbReference>
<evidence type="ECO:0000256" key="5">
    <source>
        <dbReference type="ARBA" id="ARBA00022840"/>
    </source>
</evidence>
<name>A0A418W2R0_9PROT</name>
<dbReference type="RefSeq" id="WP_119829958.1">
    <property type="nucleotide sequence ID" value="NZ_QYUL01000001.1"/>
</dbReference>
<dbReference type="EMBL" id="QYUL01000001">
    <property type="protein sequence ID" value="RJF84315.1"/>
    <property type="molecule type" value="Genomic_DNA"/>
</dbReference>
<feature type="binding site" evidence="9">
    <location>
        <position position="100"/>
    </location>
    <ligand>
        <name>L-glutamine</name>
        <dbReference type="ChEBI" id="CHEBI:58359"/>
    </ligand>
</feature>
<reference evidence="12 13" key="1">
    <citation type="submission" date="2018-09" db="EMBL/GenBank/DDBJ databases">
        <authorList>
            <person name="Zhu H."/>
        </authorList>
    </citation>
    <scope>NUCLEOTIDE SEQUENCE [LARGE SCALE GENOMIC DNA]</scope>
    <source>
        <strain evidence="12 13">K2W22B-5</strain>
    </source>
</reference>
<feature type="active site" description="For GATase activity" evidence="8">
    <location>
        <position position="2"/>
    </location>
</feature>
<dbReference type="OrthoDB" id="9763290at2"/>
<accession>A0A418W2R0</accession>
<dbReference type="InterPro" id="IPR014729">
    <property type="entry name" value="Rossmann-like_a/b/a_fold"/>
</dbReference>
<sequence>MCGLVGIFDTRGQRTVDRDLLGRMSGALRHRGPDGSGEHVGPGIGLGHRRLAIIDIAGGHQPLFNEDGTVAVVFNGEIYNFPELVAELTVAGHVFRTHSDTEVIVHAWEEWGAESVTRFRGMFAFALWDETRQTLFLARDPLGKKPLYYTLLDGLLLFGSELKAVMACPEVPRALDPCAIEEYFAYGYVPDPRSIYNAVCKLPPAHRLMWRRGEAAPLPEPYWDLPFDRPWRGSLEQAQEELRDRLREATRLRMVADVPLGAFLSGGVDSSAVVALMAGLSDAPVKTFSIGFGDPEHDETAYARRLAERYHTDHHSRDVNPGDVQLLDHLAGVYDEPFGDSSAMPTLQVCALARERVTVALTGDGGDEMFGGYRRYALNSKAEAVRRLIPRTIRAPLFGALGRLYPKADQAPQWLRAKTTFQELALDSCGAYFQAVSVMSDALRARLFSPAFKRDLQGYNAVAVLRGHWNRAATDDILLKTQYADLKTWLAGGVLVKVDRASMAKSLEVRAPLLDHSLAEWSAGLPADLKLKGGNGKRVLKRAMEPLVDHDLLYRPKRGFSMPLRRWFREALRPRLEAMASSPRLLDSGLFNPDTLCELVRQHVSGRNDHAAALWLLLMFDAFLTHESERDGA</sequence>
<evidence type="ECO:0000313" key="12">
    <source>
        <dbReference type="EMBL" id="RJF84315.1"/>
    </source>
</evidence>
<protein>
    <recommendedName>
        <fullName evidence="3">asparagine synthase (glutamine-hydrolyzing)</fullName>
        <ecNumber evidence="3">6.3.5.4</ecNumber>
    </recommendedName>
</protein>
<dbReference type="InterPro" id="IPR017539">
    <property type="entry name" value="XrtA_amidotfase"/>
</dbReference>
<comment type="similarity">
    <text evidence="2">Belongs to the asparagine synthetase family.</text>
</comment>
<gene>
    <name evidence="12" type="ORF">D3877_07060</name>
</gene>
<dbReference type="Pfam" id="PF13537">
    <property type="entry name" value="GATase_7"/>
    <property type="match status" value="1"/>
</dbReference>
<organism evidence="12 13">
    <name type="scientific">Azospirillum cavernae</name>
    <dbReference type="NCBI Taxonomy" id="2320860"/>
    <lineage>
        <taxon>Bacteria</taxon>
        <taxon>Pseudomonadati</taxon>
        <taxon>Pseudomonadota</taxon>
        <taxon>Alphaproteobacteria</taxon>
        <taxon>Rhodospirillales</taxon>
        <taxon>Azospirillaceae</taxon>
        <taxon>Azospirillum</taxon>
    </lineage>
</organism>
<dbReference type="GO" id="GO:0004066">
    <property type="term" value="F:asparagine synthase (glutamine-hydrolyzing) activity"/>
    <property type="evidence" value="ECO:0007669"/>
    <property type="project" value="UniProtKB-EC"/>
</dbReference>
<dbReference type="InterPro" id="IPR001962">
    <property type="entry name" value="Asn_synthase"/>
</dbReference>
<dbReference type="NCBIfam" id="TIGR01536">
    <property type="entry name" value="asn_synth_AEB"/>
    <property type="match status" value="1"/>
</dbReference>
<dbReference type="InterPro" id="IPR029055">
    <property type="entry name" value="Ntn_hydrolases_N"/>
</dbReference>
<proteinExistence type="inferred from homology"/>